<feature type="domain" description="4'-phosphopantetheinyl transferase" evidence="2">
    <location>
        <begin position="147"/>
        <end position="225"/>
    </location>
</feature>
<dbReference type="InterPro" id="IPR008278">
    <property type="entry name" value="4-PPantetheinyl_Trfase_dom"/>
</dbReference>
<reference evidence="3 4" key="1">
    <citation type="submission" date="2020-08" db="EMBL/GenBank/DDBJ databases">
        <title>Bridging the membrane lipid divide: bacteria of the FCB group superphylum have the potential to synthesize archaeal ether lipids.</title>
        <authorList>
            <person name="Villanueva L."/>
            <person name="Von Meijenfeldt F.A.B."/>
            <person name="Westbye A.B."/>
            <person name="Yadav S."/>
            <person name="Hopmans E.C."/>
            <person name="Dutilh B.E."/>
            <person name="Sinninghe Damste J.S."/>
        </authorList>
    </citation>
    <scope>NUCLEOTIDE SEQUENCE [LARGE SCALE GENOMIC DNA]</scope>
    <source>
        <strain evidence="3">NIOZ-UU81</strain>
    </source>
</reference>
<dbReference type="GO" id="GO:0000287">
    <property type="term" value="F:magnesium ion binding"/>
    <property type="evidence" value="ECO:0007669"/>
    <property type="project" value="InterPro"/>
</dbReference>
<sequence length="270" mass="29614">MDLGINTQTTILEDLATLAGHSAGTTIHPCLIDLNKLGKITDHWGLMQISPQWLGHAELEILKTFQLRKRQLEWLGGRICAKEAARAFLATHPQAGSLTAQQLWIKKLDSGRPVLEISEAHRITGDLPDLSISHSGQHGITIAAGSSCGVDIQQITPTLERTRERFATPAELNIIQQTWPSSTELEQLALLWSAKEALKKAVGQKRMPGFLELILRTAQPKPKALGLLTFNRRDLPHLPLPQVAASLLSANYALALCAQTPVTRKPQDHA</sequence>
<dbReference type="Gene3D" id="3.90.470.20">
    <property type="entry name" value="4'-phosphopantetheinyl transferase domain"/>
    <property type="match status" value="2"/>
</dbReference>
<dbReference type="AlphaFoldDB" id="A0A8J6N7Y6"/>
<dbReference type="Proteomes" id="UP000599024">
    <property type="component" value="Unassembled WGS sequence"/>
</dbReference>
<evidence type="ECO:0000313" key="4">
    <source>
        <dbReference type="Proteomes" id="UP000599024"/>
    </source>
</evidence>
<dbReference type="Pfam" id="PF01648">
    <property type="entry name" value="ACPS"/>
    <property type="match status" value="1"/>
</dbReference>
<evidence type="ECO:0000313" key="3">
    <source>
        <dbReference type="EMBL" id="MBC8207586.1"/>
    </source>
</evidence>
<keyword evidence="1 3" id="KW-0808">Transferase</keyword>
<dbReference type="EMBL" id="JACNLK010000005">
    <property type="protein sequence ID" value="MBC8207586.1"/>
    <property type="molecule type" value="Genomic_DNA"/>
</dbReference>
<gene>
    <name evidence="3" type="ORF">H8E79_00230</name>
</gene>
<evidence type="ECO:0000256" key="1">
    <source>
        <dbReference type="ARBA" id="ARBA00022679"/>
    </source>
</evidence>
<evidence type="ECO:0000259" key="2">
    <source>
        <dbReference type="Pfam" id="PF01648"/>
    </source>
</evidence>
<organism evidence="3 4">
    <name type="scientific">Candidatus Desulfatifera sulfidica</name>
    <dbReference type="NCBI Taxonomy" id="2841691"/>
    <lineage>
        <taxon>Bacteria</taxon>
        <taxon>Pseudomonadati</taxon>
        <taxon>Thermodesulfobacteriota</taxon>
        <taxon>Desulfobulbia</taxon>
        <taxon>Desulfobulbales</taxon>
        <taxon>Desulfobulbaceae</taxon>
        <taxon>Candidatus Desulfatifera</taxon>
    </lineage>
</organism>
<comment type="caution">
    <text evidence="3">The sequence shown here is derived from an EMBL/GenBank/DDBJ whole genome shotgun (WGS) entry which is preliminary data.</text>
</comment>
<name>A0A8J6N7Y6_9BACT</name>
<dbReference type="GO" id="GO:0008897">
    <property type="term" value="F:holo-[acyl-carrier-protein] synthase activity"/>
    <property type="evidence" value="ECO:0007669"/>
    <property type="project" value="InterPro"/>
</dbReference>
<dbReference type="InterPro" id="IPR037143">
    <property type="entry name" value="4-PPantetheinyl_Trfase_dom_sf"/>
</dbReference>
<dbReference type="SUPFAM" id="SSF56214">
    <property type="entry name" value="4'-phosphopantetheinyl transferase"/>
    <property type="match status" value="2"/>
</dbReference>
<protein>
    <submittedName>
        <fullName evidence="3">4'-phosphopantetheinyl transferase superfamily protein</fullName>
    </submittedName>
</protein>
<proteinExistence type="predicted"/>
<accession>A0A8J6N7Y6</accession>